<evidence type="ECO:0000259" key="7">
    <source>
        <dbReference type="Pfam" id="PF01957"/>
    </source>
</evidence>
<evidence type="ECO:0000313" key="9">
    <source>
        <dbReference type="EMBL" id="RND00022.1"/>
    </source>
</evidence>
<sequence>MGKIIKGSCFMALLLISLTFLSFNLSVSANGEEIVSLNSGVVTSDTKESALITETANDFSEFVQTENEGEVGQTTFSDKLLNFLTNPIVVTFLLSIGALGLAMELFSPGFGVPGLIGLSSFGLFYFGHIASGFATYESIIIFVIGFALLAAELFIPGGIVGLIGGALMIISLLFAGESVVHMAYSILIAMFIAIIGMVVLMKFFGKNLHVFNKLILRDATTTEEGYVSNINRVDLLGRSGYTLTPLRPAGTIIIDNERIDVVSEGNYVDSKKKVEVVRVEGSRVVVREIEKGVEENGY</sequence>
<dbReference type="PANTHER" id="PTHR33507:SF3">
    <property type="entry name" value="INNER MEMBRANE PROTEIN YBBJ"/>
    <property type="match status" value="1"/>
</dbReference>
<dbReference type="Pfam" id="PF01957">
    <property type="entry name" value="NfeD"/>
    <property type="match status" value="1"/>
</dbReference>
<name>A0A3M8HCB5_9BACI</name>
<protein>
    <submittedName>
        <fullName evidence="9">Uncharacterized protein</fullName>
    </submittedName>
</protein>
<keyword evidence="2 5" id="KW-0812">Transmembrane</keyword>
<feature type="transmembrane region" description="Helical" evidence="5">
    <location>
        <begin position="158"/>
        <end position="176"/>
    </location>
</feature>
<feature type="transmembrane region" description="Helical" evidence="5">
    <location>
        <begin position="133"/>
        <end position="151"/>
    </location>
</feature>
<accession>A0A3M8HCB5</accession>
<feature type="chain" id="PRO_5018316465" evidence="6">
    <location>
        <begin position="30"/>
        <end position="298"/>
    </location>
</feature>
<evidence type="ECO:0000256" key="1">
    <source>
        <dbReference type="ARBA" id="ARBA00004141"/>
    </source>
</evidence>
<reference evidence="9 10" key="1">
    <citation type="journal article" date="2014" name="Int. J. Syst. Evol. Microbiol.">
        <title>Lysinibacillus halotolerans sp. nov., isolated from saline-alkaline soil.</title>
        <authorList>
            <person name="Kong D."/>
            <person name="Wang Y."/>
            <person name="Zhao B."/>
            <person name="Li Y."/>
            <person name="Song J."/>
            <person name="Zhai Y."/>
            <person name="Zhang C."/>
            <person name="Wang H."/>
            <person name="Chen X."/>
            <person name="Zhao B."/>
            <person name="Ruan Z."/>
        </authorList>
    </citation>
    <scope>NUCLEOTIDE SEQUENCE [LARGE SCALE GENOMIC DNA]</scope>
    <source>
        <strain evidence="9 10">MCCC 1A12703</strain>
    </source>
</reference>
<proteinExistence type="predicted"/>
<feature type="domain" description="NfeD integral membrane" evidence="8">
    <location>
        <begin position="89"/>
        <end position="202"/>
    </location>
</feature>
<dbReference type="InterPro" id="IPR002810">
    <property type="entry name" value="NfeD-like_C"/>
</dbReference>
<evidence type="ECO:0000259" key="8">
    <source>
        <dbReference type="Pfam" id="PF24961"/>
    </source>
</evidence>
<keyword evidence="3 5" id="KW-1133">Transmembrane helix</keyword>
<comment type="subcellular location">
    <subcellularLocation>
        <location evidence="1">Membrane</location>
        <topology evidence="1">Multi-pass membrane protein</topology>
    </subcellularLocation>
</comment>
<dbReference type="OrthoDB" id="9806253at2"/>
<dbReference type="RefSeq" id="WP_122971350.1">
    <property type="nucleotide sequence ID" value="NZ_RHLQ01000010.1"/>
</dbReference>
<dbReference type="Gene3D" id="2.40.50.140">
    <property type="entry name" value="Nucleic acid-binding proteins"/>
    <property type="match status" value="1"/>
</dbReference>
<keyword evidence="10" id="KW-1185">Reference proteome</keyword>
<dbReference type="AlphaFoldDB" id="A0A3M8HCB5"/>
<evidence type="ECO:0000256" key="4">
    <source>
        <dbReference type="ARBA" id="ARBA00023136"/>
    </source>
</evidence>
<gene>
    <name evidence="9" type="ORF">EC501_05795</name>
</gene>
<feature type="domain" description="NfeD-like C-terminal" evidence="7">
    <location>
        <begin position="234"/>
        <end position="287"/>
    </location>
</feature>
<evidence type="ECO:0000256" key="2">
    <source>
        <dbReference type="ARBA" id="ARBA00022692"/>
    </source>
</evidence>
<dbReference type="InterPro" id="IPR012340">
    <property type="entry name" value="NA-bd_OB-fold"/>
</dbReference>
<dbReference type="Proteomes" id="UP000279909">
    <property type="component" value="Unassembled WGS sequence"/>
</dbReference>
<keyword evidence="6" id="KW-0732">Signal</keyword>
<dbReference type="GO" id="GO:0005886">
    <property type="term" value="C:plasma membrane"/>
    <property type="evidence" value="ECO:0007669"/>
    <property type="project" value="TreeGrafter"/>
</dbReference>
<feature type="transmembrane region" description="Helical" evidence="5">
    <location>
        <begin position="182"/>
        <end position="204"/>
    </location>
</feature>
<evidence type="ECO:0000256" key="5">
    <source>
        <dbReference type="SAM" id="Phobius"/>
    </source>
</evidence>
<dbReference type="Pfam" id="PF24961">
    <property type="entry name" value="NfeD_membrane"/>
    <property type="match status" value="1"/>
</dbReference>
<dbReference type="PANTHER" id="PTHR33507">
    <property type="entry name" value="INNER MEMBRANE PROTEIN YBBJ"/>
    <property type="match status" value="1"/>
</dbReference>
<feature type="transmembrane region" description="Helical" evidence="5">
    <location>
        <begin position="83"/>
        <end position="103"/>
    </location>
</feature>
<dbReference type="EMBL" id="RHLQ01000010">
    <property type="protein sequence ID" value="RND00022.1"/>
    <property type="molecule type" value="Genomic_DNA"/>
</dbReference>
<keyword evidence="4 5" id="KW-0472">Membrane</keyword>
<organism evidence="9 10">
    <name type="scientific">Lysinibacillus halotolerans</name>
    <dbReference type="NCBI Taxonomy" id="1368476"/>
    <lineage>
        <taxon>Bacteria</taxon>
        <taxon>Bacillati</taxon>
        <taxon>Bacillota</taxon>
        <taxon>Bacilli</taxon>
        <taxon>Bacillales</taxon>
        <taxon>Bacillaceae</taxon>
        <taxon>Lysinibacillus</taxon>
    </lineage>
</organism>
<feature type="signal peptide" evidence="6">
    <location>
        <begin position="1"/>
        <end position="29"/>
    </location>
</feature>
<dbReference type="InterPro" id="IPR052165">
    <property type="entry name" value="Membrane_assoc_protease"/>
</dbReference>
<dbReference type="InterPro" id="IPR056739">
    <property type="entry name" value="NfeD_membrane"/>
</dbReference>
<comment type="caution">
    <text evidence="9">The sequence shown here is derived from an EMBL/GenBank/DDBJ whole genome shotgun (WGS) entry which is preliminary data.</text>
</comment>
<evidence type="ECO:0000313" key="10">
    <source>
        <dbReference type="Proteomes" id="UP000279909"/>
    </source>
</evidence>
<evidence type="ECO:0000256" key="6">
    <source>
        <dbReference type="SAM" id="SignalP"/>
    </source>
</evidence>
<evidence type="ECO:0000256" key="3">
    <source>
        <dbReference type="ARBA" id="ARBA00022989"/>
    </source>
</evidence>